<accession>A0A6M4WIR7</accession>
<name>A0A6M4WIR7_9ACTN</name>
<evidence type="ECO:0000313" key="3">
    <source>
        <dbReference type="EMBL" id="QJS99064.1"/>
    </source>
</evidence>
<evidence type="ECO:0000313" key="4">
    <source>
        <dbReference type="Proteomes" id="UP000502665"/>
    </source>
</evidence>
<evidence type="ECO:0000259" key="2">
    <source>
        <dbReference type="Pfam" id="PF13546"/>
    </source>
</evidence>
<feature type="compositionally biased region" description="Low complexity" evidence="1">
    <location>
        <begin position="73"/>
        <end position="94"/>
    </location>
</feature>
<proteinExistence type="predicted"/>
<dbReference type="Proteomes" id="UP000502665">
    <property type="component" value="Chromosome"/>
</dbReference>
<sequence length="94" mass="10208">MVLGLLPDLPRKNCWTIAEWAGDRTPDGMQHLLGRAKCDADQVRDEVGDYVVEHLHDDEAVLVVDETGDVKKAPTLSVSSTSTPAPPDASRTAR</sequence>
<feature type="region of interest" description="Disordered" evidence="1">
    <location>
        <begin position="71"/>
        <end position="94"/>
    </location>
</feature>
<dbReference type="InterPro" id="IPR038721">
    <property type="entry name" value="IS701-like_DDE_dom"/>
</dbReference>
<protein>
    <recommendedName>
        <fullName evidence="2">Transposase IS701-like DDE domain-containing protein</fullName>
    </recommendedName>
</protein>
<reference evidence="3" key="1">
    <citation type="submission" date="2020-03" db="EMBL/GenBank/DDBJ databases">
        <title>Molecular networking-based the target discovery of potent antiproliferative macrolactams: 5/6/7/16 polycyclic ansamycins and glycosylated trienomycin from Streptomyces cacaoi subsp. asoensis.</title>
        <authorList>
            <person name="Liu L.-L."/>
        </authorList>
    </citation>
    <scope>NUCLEOTIDE SEQUENCE [LARGE SCALE GENOMIC DNA]</scope>
    <source>
        <strain evidence="3">H2S5</strain>
    </source>
</reference>
<organism evidence="3 4">
    <name type="scientific">Streptomyces asoensis</name>
    <dbReference type="NCBI Taxonomy" id="249586"/>
    <lineage>
        <taxon>Bacteria</taxon>
        <taxon>Bacillati</taxon>
        <taxon>Actinomycetota</taxon>
        <taxon>Actinomycetes</taxon>
        <taxon>Kitasatosporales</taxon>
        <taxon>Streptomycetaceae</taxon>
        <taxon>Streptomyces</taxon>
    </lineage>
</organism>
<evidence type="ECO:0000256" key="1">
    <source>
        <dbReference type="SAM" id="MobiDB-lite"/>
    </source>
</evidence>
<dbReference type="EMBL" id="CP049838">
    <property type="protein sequence ID" value="QJS99064.1"/>
    <property type="molecule type" value="Genomic_DNA"/>
</dbReference>
<feature type="domain" description="Transposase IS701-like DDE" evidence="2">
    <location>
        <begin position="2"/>
        <end position="75"/>
    </location>
</feature>
<gene>
    <name evidence="3" type="ORF">G9272_00865</name>
</gene>
<dbReference type="Pfam" id="PF13546">
    <property type="entry name" value="DDE_5"/>
    <property type="match status" value="1"/>
</dbReference>
<dbReference type="AlphaFoldDB" id="A0A6M4WIR7"/>
<keyword evidence="4" id="KW-1185">Reference proteome</keyword>